<dbReference type="InterPro" id="IPR027417">
    <property type="entry name" value="P-loop_NTPase"/>
</dbReference>
<dbReference type="Gene3D" id="3.40.50.300">
    <property type="entry name" value="P-loop containing nucleotide triphosphate hydrolases"/>
    <property type="match status" value="1"/>
</dbReference>
<keyword evidence="6" id="KW-1185">Reference proteome</keyword>
<dbReference type="PROSITE" id="PS50893">
    <property type="entry name" value="ABC_TRANSPORTER_2"/>
    <property type="match status" value="1"/>
</dbReference>
<evidence type="ECO:0000256" key="1">
    <source>
        <dbReference type="ARBA" id="ARBA00022448"/>
    </source>
</evidence>
<keyword evidence="1" id="KW-0813">Transport</keyword>
<dbReference type="Proteomes" id="UP001319827">
    <property type="component" value="Chromosome"/>
</dbReference>
<keyword evidence="3 5" id="KW-0067">ATP-binding</keyword>
<dbReference type="Pfam" id="PF00005">
    <property type="entry name" value="ABC_tran"/>
    <property type="match status" value="1"/>
</dbReference>
<dbReference type="InterPro" id="IPR003593">
    <property type="entry name" value="AAA+_ATPase"/>
</dbReference>
<organism evidence="5 6">
    <name type="scientific">Desulfuromonas versatilis</name>
    <dbReference type="NCBI Taxonomy" id="2802975"/>
    <lineage>
        <taxon>Bacteria</taxon>
        <taxon>Pseudomonadati</taxon>
        <taxon>Thermodesulfobacteriota</taxon>
        <taxon>Desulfuromonadia</taxon>
        <taxon>Desulfuromonadales</taxon>
        <taxon>Desulfuromonadaceae</taxon>
        <taxon>Desulfuromonas</taxon>
    </lineage>
</organism>
<evidence type="ECO:0000256" key="2">
    <source>
        <dbReference type="ARBA" id="ARBA00022741"/>
    </source>
</evidence>
<keyword evidence="2" id="KW-0547">Nucleotide-binding</keyword>
<evidence type="ECO:0000259" key="4">
    <source>
        <dbReference type="PROSITE" id="PS50893"/>
    </source>
</evidence>
<reference evidence="5 6" key="2">
    <citation type="journal article" date="2021" name="Int. J. Syst. Evol. Microbiol.">
        <title>Isolation and Polyphasic Characterization of Desulfuromonas versatilis sp. Nov., an Electrogenic Bacteria Capable of Versatile Metabolism Isolated from a Graphene Oxide-Reducing Enrichment Culture.</title>
        <authorList>
            <person name="Xie L."/>
            <person name="Yoshida N."/>
            <person name="Ishii S."/>
            <person name="Meng L."/>
        </authorList>
    </citation>
    <scope>NUCLEOTIDE SEQUENCE [LARGE SCALE GENOMIC DNA]</scope>
    <source>
        <strain evidence="5 6">NIT-T3</strain>
    </source>
</reference>
<dbReference type="PROSITE" id="PS00211">
    <property type="entry name" value="ABC_TRANSPORTER_1"/>
    <property type="match status" value="1"/>
</dbReference>
<dbReference type="InterPro" id="IPR003439">
    <property type="entry name" value="ABC_transporter-like_ATP-bd"/>
</dbReference>
<dbReference type="PANTHER" id="PTHR42781:SF4">
    <property type="entry name" value="SPERMIDINE_PUTRESCINE IMPORT ATP-BINDING PROTEIN POTA"/>
    <property type="match status" value="1"/>
</dbReference>
<sequence length="217" mass="24030">MEPLYTLHNIEKKVGENFLLRVEKLELFAGGLYSLAGPNGAGKSTLLNILAFLTSPDRGELFFAGERASWTAGWLQHKRQEVTLVPQNPFLFEGTVGNNLAFGLKVRGIMGRRQRERIYAALGTVGLEGFEKRRARGLSGGEIQRVAIARALALDPRVLLLDEPTSNIDSTHIMRLEQLVPELSRRGVTVVMVTHDQEQPRRMGCSILPIQGGVLQC</sequence>
<dbReference type="PANTHER" id="PTHR42781">
    <property type="entry name" value="SPERMIDINE/PUTRESCINE IMPORT ATP-BINDING PROTEIN POTA"/>
    <property type="match status" value="1"/>
</dbReference>
<dbReference type="InterPro" id="IPR017871">
    <property type="entry name" value="ABC_transporter-like_CS"/>
</dbReference>
<accession>A0ABN6E277</accession>
<reference evidence="5 6" key="1">
    <citation type="journal article" date="2016" name="C (Basel)">
        <title>Selective Growth of and Electricity Production by Marine Exoelectrogenic Bacteria in Self-Aggregated Hydrogel of Microbially Reduced Graphene Oxide.</title>
        <authorList>
            <person name="Yoshida N."/>
            <person name="Goto Y."/>
            <person name="Miyata Y."/>
        </authorList>
    </citation>
    <scope>NUCLEOTIDE SEQUENCE [LARGE SCALE GENOMIC DNA]</scope>
    <source>
        <strain evidence="5 6">NIT-T3</strain>
    </source>
</reference>
<gene>
    <name evidence="5" type="primary">tupC_2</name>
    <name evidence="5" type="ORF">DESUT3_35290</name>
</gene>
<proteinExistence type="predicted"/>
<dbReference type="SMART" id="SM00382">
    <property type="entry name" value="AAA"/>
    <property type="match status" value="1"/>
</dbReference>
<evidence type="ECO:0000313" key="5">
    <source>
        <dbReference type="EMBL" id="BCR06460.1"/>
    </source>
</evidence>
<dbReference type="GO" id="GO:0005524">
    <property type="term" value="F:ATP binding"/>
    <property type="evidence" value="ECO:0007669"/>
    <property type="project" value="UniProtKB-KW"/>
</dbReference>
<name>A0ABN6E277_9BACT</name>
<dbReference type="EMBL" id="AP024355">
    <property type="protein sequence ID" value="BCR06460.1"/>
    <property type="molecule type" value="Genomic_DNA"/>
</dbReference>
<feature type="domain" description="ABC transporter" evidence="4">
    <location>
        <begin position="5"/>
        <end position="216"/>
    </location>
</feature>
<dbReference type="RefSeq" id="WP_221249837.1">
    <property type="nucleotide sequence ID" value="NZ_AP024355.1"/>
</dbReference>
<dbReference type="SUPFAM" id="SSF52540">
    <property type="entry name" value="P-loop containing nucleoside triphosphate hydrolases"/>
    <property type="match status" value="1"/>
</dbReference>
<dbReference type="InterPro" id="IPR050093">
    <property type="entry name" value="ABC_SmlMolc_Importer"/>
</dbReference>
<evidence type="ECO:0000313" key="6">
    <source>
        <dbReference type="Proteomes" id="UP001319827"/>
    </source>
</evidence>
<protein>
    <submittedName>
        <fullName evidence="5">Tungstate ABC transporter ATP-binding protein</fullName>
    </submittedName>
</protein>
<evidence type="ECO:0000256" key="3">
    <source>
        <dbReference type="ARBA" id="ARBA00022840"/>
    </source>
</evidence>